<accession>A0A8X6GV54</accession>
<proteinExistence type="predicted"/>
<dbReference type="AlphaFoldDB" id="A0A8X6GV54"/>
<gene>
    <name evidence="1" type="ORF">TNCT_131531</name>
</gene>
<sequence>MVSKLWRRFSWGGYRDALGSIAATQLFVLQYCLHPKLLDFSADFNFCMIFREMENCEKKRSSGQRPKKKRFQGNKFLKKTISGESKKKKTNFLRKSPNDSASYRKLPSEKYLLDSCEADISQHFKGYRLIDISLFLGQLEKYVCCLECHGKIKINEKSSIILAEFNGHKVSTVVSDNVSRLEMRMEIMLETGAAEFDHIQ</sequence>
<keyword evidence="2" id="KW-1185">Reference proteome</keyword>
<evidence type="ECO:0000313" key="1">
    <source>
        <dbReference type="EMBL" id="GFQ90358.1"/>
    </source>
</evidence>
<evidence type="ECO:0000313" key="2">
    <source>
        <dbReference type="Proteomes" id="UP000887116"/>
    </source>
</evidence>
<name>A0A8X6GV54_TRICU</name>
<comment type="caution">
    <text evidence="1">The sequence shown here is derived from an EMBL/GenBank/DDBJ whole genome shotgun (WGS) entry which is preliminary data.</text>
</comment>
<organism evidence="1 2">
    <name type="scientific">Trichonephila clavata</name>
    <name type="common">Joro spider</name>
    <name type="synonym">Nephila clavata</name>
    <dbReference type="NCBI Taxonomy" id="2740835"/>
    <lineage>
        <taxon>Eukaryota</taxon>
        <taxon>Metazoa</taxon>
        <taxon>Ecdysozoa</taxon>
        <taxon>Arthropoda</taxon>
        <taxon>Chelicerata</taxon>
        <taxon>Arachnida</taxon>
        <taxon>Araneae</taxon>
        <taxon>Araneomorphae</taxon>
        <taxon>Entelegynae</taxon>
        <taxon>Araneoidea</taxon>
        <taxon>Nephilidae</taxon>
        <taxon>Trichonephila</taxon>
    </lineage>
</organism>
<dbReference type="EMBL" id="BMAO01033550">
    <property type="protein sequence ID" value="GFQ90358.1"/>
    <property type="molecule type" value="Genomic_DNA"/>
</dbReference>
<reference evidence="1" key="1">
    <citation type="submission" date="2020-07" db="EMBL/GenBank/DDBJ databases">
        <title>Multicomponent nature underlies the extraordinary mechanical properties of spider dragline silk.</title>
        <authorList>
            <person name="Kono N."/>
            <person name="Nakamura H."/>
            <person name="Mori M."/>
            <person name="Yoshida Y."/>
            <person name="Ohtoshi R."/>
            <person name="Malay A.D."/>
            <person name="Moran D.A.P."/>
            <person name="Tomita M."/>
            <person name="Numata K."/>
            <person name="Arakawa K."/>
        </authorList>
    </citation>
    <scope>NUCLEOTIDE SEQUENCE</scope>
</reference>
<protein>
    <submittedName>
        <fullName evidence="1">Uncharacterized protein</fullName>
    </submittedName>
</protein>
<dbReference type="Proteomes" id="UP000887116">
    <property type="component" value="Unassembled WGS sequence"/>
</dbReference>